<dbReference type="InterPro" id="IPR050425">
    <property type="entry name" value="NAD(P)_dehydrat-like"/>
</dbReference>
<feature type="domain" description="NAD-dependent epimerase/dehydratase" evidence="3">
    <location>
        <begin position="14"/>
        <end position="257"/>
    </location>
</feature>
<dbReference type="PANTHER" id="PTHR10366:SF562">
    <property type="entry name" value="ALDEHYDE REDUCTASE II (AFU_ORTHOLOGUE AFUA_1G11360)"/>
    <property type="match status" value="1"/>
</dbReference>
<comment type="caution">
    <text evidence="4">The sequence shown here is derived from an EMBL/GenBank/DDBJ whole genome shotgun (WGS) entry which is preliminary data.</text>
</comment>
<keyword evidence="1" id="KW-0560">Oxidoreductase</keyword>
<dbReference type="Gene3D" id="3.40.50.720">
    <property type="entry name" value="NAD(P)-binding Rossmann-like Domain"/>
    <property type="match status" value="1"/>
</dbReference>
<dbReference type="RefSeq" id="XP_013256500.1">
    <property type="nucleotide sequence ID" value="XM_013401046.1"/>
</dbReference>
<dbReference type="PANTHER" id="PTHR10366">
    <property type="entry name" value="NAD DEPENDENT EPIMERASE/DEHYDRATASE"/>
    <property type="match status" value="1"/>
</dbReference>
<sequence>MENVESRLDPGSIVLVTGANGYIGSTIADLLLQEGYYVRGTVRGHKPWLQRYFDEKYGKMRFEAVVVPDLGVQEDLVSALEGAQGLIHVAADVAFQPDAEKIISQTKMHTVAALQAAARVSTMRSFVLTSSASAACSPSINEQGIAINDDTWNDRAVAAAWCKTTSPEELPYNVYAAAKTEGEQVLWKFARENNPTFTVNTVLPSACFGSILCREIGGSTMGVVRRVLSGDSEMFSLLPPQWFVDVTDCARLHLAALIVKSIADQRIFAFAETFNWTDIITILRHIRPGNNDIPEPPAHEGRDLSHVTPRLKAECILRQYWNSGGWTSLGDSIAAGIGDIS</sequence>
<evidence type="ECO:0000259" key="3">
    <source>
        <dbReference type="Pfam" id="PF01370"/>
    </source>
</evidence>
<dbReference type="InterPro" id="IPR036291">
    <property type="entry name" value="NAD(P)-bd_dom_sf"/>
</dbReference>
<keyword evidence="5" id="KW-1185">Reference proteome</keyword>
<dbReference type="GO" id="GO:0016616">
    <property type="term" value="F:oxidoreductase activity, acting on the CH-OH group of donors, NAD or NADP as acceptor"/>
    <property type="evidence" value="ECO:0007669"/>
    <property type="project" value="TreeGrafter"/>
</dbReference>
<dbReference type="Proteomes" id="UP000027920">
    <property type="component" value="Unassembled WGS sequence"/>
</dbReference>
<proteinExistence type="inferred from homology"/>
<evidence type="ECO:0000256" key="2">
    <source>
        <dbReference type="ARBA" id="ARBA00023445"/>
    </source>
</evidence>
<name>A0A072PEC9_9EURO</name>
<dbReference type="Pfam" id="PF01370">
    <property type="entry name" value="Epimerase"/>
    <property type="match status" value="1"/>
</dbReference>
<dbReference type="SUPFAM" id="SSF51735">
    <property type="entry name" value="NAD(P)-binding Rossmann-fold domains"/>
    <property type="match status" value="1"/>
</dbReference>
<dbReference type="AlphaFoldDB" id="A0A072PEC9"/>
<accession>A0A072PEC9</accession>
<dbReference type="EMBL" id="AMGV01000012">
    <property type="protein sequence ID" value="KEF53910.1"/>
    <property type="molecule type" value="Genomic_DNA"/>
</dbReference>
<dbReference type="STRING" id="1182545.A0A072PEC9"/>
<comment type="similarity">
    <text evidence="2">Belongs to the NAD(P)-dependent epimerase/dehydratase family. Dihydroflavonol-4-reductase subfamily.</text>
</comment>
<dbReference type="VEuPathDB" id="FungiDB:A1O9_10312"/>
<dbReference type="OrthoDB" id="2735536at2759"/>
<evidence type="ECO:0000256" key="1">
    <source>
        <dbReference type="ARBA" id="ARBA00023002"/>
    </source>
</evidence>
<dbReference type="GeneID" id="25285216"/>
<gene>
    <name evidence="4" type="ORF">A1O9_10312</name>
</gene>
<reference evidence="4 5" key="1">
    <citation type="submission" date="2013-03" db="EMBL/GenBank/DDBJ databases">
        <title>The Genome Sequence of Exophiala aquamarina CBS 119918.</title>
        <authorList>
            <consortium name="The Broad Institute Genomics Platform"/>
            <person name="Cuomo C."/>
            <person name="de Hoog S."/>
            <person name="Gorbushina A."/>
            <person name="Walker B."/>
            <person name="Young S.K."/>
            <person name="Zeng Q."/>
            <person name="Gargeya S."/>
            <person name="Fitzgerald M."/>
            <person name="Haas B."/>
            <person name="Abouelleil A."/>
            <person name="Allen A.W."/>
            <person name="Alvarado L."/>
            <person name="Arachchi H.M."/>
            <person name="Berlin A.M."/>
            <person name="Chapman S.B."/>
            <person name="Gainer-Dewar J."/>
            <person name="Goldberg J."/>
            <person name="Griggs A."/>
            <person name="Gujja S."/>
            <person name="Hansen M."/>
            <person name="Howarth C."/>
            <person name="Imamovic A."/>
            <person name="Ireland A."/>
            <person name="Larimer J."/>
            <person name="McCowan C."/>
            <person name="Murphy C."/>
            <person name="Pearson M."/>
            <person name="Poon T.W."/>
            <person name="Priest M."/>
            <person name="Roberts A."/>
            <person name="Saif S."/>
            <person name="Shea T."/>
            <person name="Sisk P."/>
            <person name="Sykes S."/>
            <person name="Wortman J."/>
            <person name="Nusbaum C."/>
            <person name="Birren B."/>
        </authorList>
    </citation>
    <scope>NUCLEOTIDE SEQUENCE [LARGE SCALE GENOMIC DNA]</scope>
    <source>
        <strain evidence="4 5">CBS 119918</strain>
    </source>
</reference>
<dbReference type="HOGENOM" id="CLU_007383_9_2_1"/>
<evidence type="ECO:0000313" key="4">
    <source>
        <dbReference type="EMBL" id="KEF53910.1"/>
    </source>
</evidence>
<evidence type="ECO:0000313" key="5">
    <source>
        <dbReference type="Proteomes" id="UP000027920"/>
    </source>
</evidence>
<dbReference type="InterPro" id="IPR001509">
    <property type="entry name" value="Epimerase_deHydtase"/>
</dbReference>
<protein>
    <recommendedName>
        <fullName evidence="3">NAD-dependent epimerase/dehydratase domain-containing protein</fullName>
    </recommendedName>
</protein>
<organism evidence="4 5">
    <name type="scientific">Exophiala aquamarina CBS 119918</name>
    <dbReference type="NCBI Taxonomy" id="1182545"/>
    <lineage>
        <taxon>Eukaryota</taxon>
        <taxon>Fungi</taxon>
        <taxon>Dikarya</taxon>
        <taxon>Ascomycota</taxon>
        <taxon>Pezizomycotina</taxon>
        <taxon>Eurotiomycetes</taxon>
        <taxon>Chaetothyriomycetidae</taxon>
        <taxon>Chaetothyriales</taxon>
        <taxon>Herpotrichiellaceae</taxon>
        <taxon>Exophiala</taxon>
    </lineage>
</organism>